<dbReference type="AlphaFoldDB" id="A0A0K2U3M2"/>
<accession>A0A0K2U3M2</accession>
<evidence type="ECO:0000313" key="1">
    <source>
        <dbReference type="EMBL" id="CDW32808.1"/>
    </source>
</evidence>
<dbReference type="PROSITE" id="PS00284">
    <property type="entry name" value="SERPIN"/>
    <property type="match status" value="1"/>
</dbReference>
<dbReference type="InterPro" id="IPR023795">
    <property type="entry name" value="Serpin_CS"/>
</dbReference>
<protein>
    <submittedName>
        <fullName evidence="1">Uncharacterized protein</fullName>
    </submittedName>
</protein>
<name>A0A0K2U3M2_LEPSM</name>
<dbReference type="EMBL" id="HACA01015447">
    <property type="protein sequence ID" value="CDW32808.1"/>
    <property type="molecule type" value="Transcribed_RNA"/>
</dbReference>
<organism evidence="1">
    <name type="scientific">Lepeophtheirus salmonis</name>
    <name type="common">Salmon louse</name>
    <name type="synonym">Caligus salmonis</name>
    <dbReference type="NCBI Taxonomy" id="72036"/>
    <lineage>
        <taxon>Eukaryota</taxon>
        <taxon>Metazoa</taxon>
        <taxon>Ecdysozoa</taxon>
        <taxon>Arthropoda</taxon>
        <taxon>Crustacea</taxon>
        <taxon>Multicrustacea</taxon>
        <taxon>Hexanauplia</taxon>
        <taxon>Copepoda</taxon>
        <taxon>Siphonostomatoida</taxon>
        <taxon>Caligidae</taxon>
        <taxon>Lepeophtheirus</taxon>
    </lineage>
</organism>
<proteinExistence type="predicted"/>
<reference evidence="1" key="1">
    <citation type="submission" date="2014-05" db="EMBL/GenBank/DDBJ databases">
        <authorList>
            <person name="Chronopoulou M."/>
        </authorList>
    </citation>
    <scope>NUCLEOTIDE SEQUENCE</scope>
    <source>
        <tissue evidence="1">Whole organism</tissue>
    </source>
</reference>
<sequence length="34" mass="4271">MLLNVTFLYNSTFVLILHYYRKYFLHFYVEMTCS</sequence>